<comment type="caution">
    <text evidence="2">The sequence shown here is derived from an EMBL/GenBank/DDBJ whole genome shotgun (WGS) entry which is preliminary data.</text>
</comment>
<reference evidence="2" key="1">
    <citation type="submission" date="2020-10" db="EMBL/GenBank/DDBJ databases">
        <title>Taxonomic study of unclassified bacteria belonging to the class Ktedonobacteria.</title>
        <authorList>
            <person name="Yabe S."/>
            <person name="Wang C.M."/>
            <person name="Zheng Y."/>
            <person name="Sakai Y."/>
            <person name="Cavaletti L."/>
            <person name="Monciardini P."/>
            <person name="Donadio S."/>
        </authorList>
    </citation>
    <scope>NUCLEOTIDE SEQUENCE</scope>
    <source>
        <strain evidence="2">SOSP1-1</strain>
    </source>
</reference>
<gene>
    <name evidence="2" type="ORF">KSX_55430</name>
</gene>
<evidence type="ECO:0000256" key="1">
    <source>
        <dbReference type="SAM" id="MobiDB-lite"/>
    </source>
</evidence>
<organism evidence="2 3">
    <name type="scientific">Ktedonospora formicarum</name>
    <dbReference type="NCBI Taxonomy" id="2778364"/>
    <lineage>
        <taxon>Bacteria</taxon>
        <taxon>Bacillati</taxon>
        <taxon>Chloroflexota</taxon>
        <taxon>Ktedonobacteria</taxon>
        <taxon>Ktedonobacterales</taxon>
        <taxon>Ktedonobacteraceae</taxon>
        <taxon>Ktedonospora</taxon>
    </lineage>
</organism>
<name>A0A8J3MTQ2_9CHLR</name>
<dbReference type="AlphaFoldDB" id="A0A8J3MTQ2"/>
<dbReference type="RefSeq" id="WP_220196683.1">
    <property type="nucleotide sequence ID" value="NZ_BNJF01000003.1"/>
</dbReference>
<evidence type="ECO:0000313" key="2">
    <source>
        <dbReference type="EMBL" id="GHO47380.1"/>
    </source>
</evidence>
<proteinExistence type="predicted"/>
<sequence>MTQMPLPHPEALPLKMRTSSRQWKWDVLLSSGQGGRSPTNSASGERGNKWLRDKQDIVTQPDESILL</sequence>
<evidence type="ECO:0000313" key="3">
    <source>
        <dbReference type="Proteomes" id="UP000612362"/>
    </source>
</evidence>
<keyword evidence="3" id="KW-1185">Reference proteome</keyword>
<feature type="compositionally biased region" description="Polar residues" evidence="1">
    <location>
        <begin position="57"/>
        <end position="67"/>
    </location>
</feature>
<protein>
    <submittedName>
        <fullName evidence="2">Uncharacterized protein</fullName>
    </submittedName>
</protein>
<feature type="compositionally biased region" description="Basic and acidic residues" evidence="1">
    <location>
        <begin position="46"/>
        <end position="56"/>
    </location>
</feature>
<dbReference type="EMBL" id="BNJF01000003">
    <property type="protein sequence ID" value="GHO47380.1"/>
    <property type="molecule type" value="Genomic_DNA"/>
</dbReference>
<dbReference type="Proteomes" id="UP000612362">
    <property type="component" value="Unassembled WGS sequence"/>
</dbReference>
<accession>A0A8J3MTQ2</accession>
<feature type="region of interest" description="Disordered" evidence="1">
    <location>
        <begin position="30"/>
        <end position="67"/>
    </location>
</feature>